<accession>A0A1D8K8N1</accession>
<reference evidence="1 2" key="1">
    <citation type="submission" date="2016-09" db="EMBL/GenBank/DDBJ databases">
        <title>Acidihalobacter prosperus V6 (DSM14174).</title>
        <authorList>
            <person name="Khaleque H.N."/>
            <person name="Ramsay J.P."/>
            <person name="Murphy R.J.T."/>
            <person name="Kaksonen A.H."/>
            <person name="Boxall N.J."/>
            <person name="Watkin E.L.J."/>
        </authorList>
    </citation>
    <scope>NUCLEOTIDE SEQUENCE [LARGE SCALE GENOMIC DNA]</scope>
    <source>
        <strain evidence="1 2">V6</strain>
    </source>
</reference>
<name>A0A1D8K8N1_9GAMM</name>
<proteinExistence type="predicted"/>
<gene>
    <name evidence="1" type="ORF">BJI67_09715</name>
</gene>
<dbReference type="RefSeq" id="WP_070072858.1">
    <property type="nucleotide sequence ID" value="NZ_CP017448.1"/>
</dbReference>
<dbReference type="KEGG" id="aaeo:BJI67_09715"/>
<dbReference type="EMBL" id="CP017448">
    <property type="protein sequence ID" value="AOV17305.1"/>
    <property type="molecule type" value="Genomic_DNA"/>
</dbReference>
<organism evidence="1 2">
    <name type="scientific">Acidihalobacter aeolianus</name>
    <dbReference type="NCBI Taxonomy" id="2792603"/>
    <lineage>
        <taxon>Bacteria</taxon>
        <taxon>Pseudomonadati</taxon>
        <taxon>Pseudomonadota</taxon>
        <taxon>Gammaproteobacteria</taxon>
        <taxon>Chromatiales</taxon>
        <taxon>Ectothiorhodospiraceae</taxon>
        <taxon>Acidihalobacter</taxon>
    </lineage>
</organism>
<protein>
    <recommendedName>
        <fullName evidence="3">Transposase DDE domain-containing protein</fullName>
    </recommendedName>
</protein>
<dbReference type="AlphaFoldDB" id="A0A1D8K8N1"/>
<dbReference type="Proteomes" id="UP000095342">
    <property type="component" value="Chromosome"/>
</dbReference>
<evidence type="ECO:0008006" key="3">
    <source>
        <dbReference type="Google" id="ProtNLM"/>
    </source>
</evidence>
<evidence type="ECO:0000313" key="1">
    <source>
        <dbReference type="EMBL" id="AOV17305.1"/>
    </source>
</evidence>
<keyword evidence="2" id="KW-1185">Reference proteome</keyword>
<sequence length="64" mass="7444">MRGQPNPPDGIEECFDWIKTIAGLRNSRFVGREKLYFQFVLCAAAYNLARFSRGRRQRVENVPP</sequence>
<evidence type="ECO:0000313" key="2">
    <source>
        <dbReference type="Proteomes" id="UP000095342"/>
    </source>
</evidence>